<organism evidence="1 2">
    <name type="scientific">Gossypium stocksii</name>
    <dbReference type="NCBI Taxonomy" id="47602"/>
    <lineage>
        <taxon>Eukaryota</taxon>
        <taxon>Viridiplantae</taxon>
        <taxon>Streptophyta</taxon>
        <taxon>Embryophyta</taxon>
        <taxon>Tracheophyta</taxon>
        <taxon>Spermatophyta</taxon>
        <taxon>Magnoliopsida</taxon>
        <taxon>eudicotyledons</taxon>
        <taxon>Gunneridae</taxon>
        <taxon>Pentapetalae</taxon>
        <taxon>rosids</taxon>
        <taxon>malvids</taxon>
        <taxon>Malvales</taxon>
        <taxon>Malvaceae</taxon>
        <taxon>Malvoideae</taxon>
        <taxon>Gossypium</taxon>
    </lineage>
</organism>
<evidence type="ECO:0000313" key="2">
    <source>
        <dbReference type="Proteomes" id="UP000828251"/>
    </source>
</evidence>
<proteinExistence type="predicted"/>
<dbReference type="InterPro" id="IPR036394">
    <property type="entry name" value="Ribosomal_uL22_sf"/>
</dbReference>
<dbReference type="GO" id="GO:0003735">
    <property type="term" value="F:structural constituent of ribosome"/>
    <property type="evidence" value="ECO:0007669"/>
    <property type="project" value="InterPro"/>
</dbReference>
<dbReference type="Gene3D" id="3.90.470.10">
    <property type="entry name" value="Ribosomal protein L22/L17"/>
    <property type="match status" value="1"/>
</dbReference>
<dbReference type="EMBL" id="JAIQCV010000012">
    <property type="protein sequence ID" value="KAH1040635.1"/>
    <property type="molecule type" value="Genomic_DNA"/>
</dbReference>
<evidence type="ECO:0000313" key="1">
    <source>
        <dbReference type="EMBL" id="KAH1040635.1"/>
    </source>
</evidence>
<reference evidence="1 2" key="1">
    <citation type="journal article" date="2021" name="Plant Biotechnol. J.">
        <title>Multi-omics assisted identification of the key and species-specific regulatory components of drought-tolerant mechanisms in Gossypium stocksii.</title>
        <authorList>
            <person name="Yu D."/>
            <person name="Ke L."/>
            <person name="Zhang D."/>
            <person name="Wu Y."/>
            <person name="Sun Y."/>
            <person name="Mei J."/>
            <person name="Sun J."/>
            <person name="Sun Y."/>
        </authorList>
    </citation>
    <scope>NUCLEOTIDE SEQUENCE [LARGE SCALE GENOMIC DNA]</scope>
    <source>
        <strain evidence="2">cv. E1</strain>
        <tissue evidence="1">Leaf</tissue>
    </source>
</reference>
<sequence length="78" mass="9049">MVKYSKEPDNPTKSCKARGSDLRVHFKGLVAIIEQGSRKLQGDYSHYYWVNLWIFAANLSLRLNWQQASPRSPKLLLE</sequence>
<comment type="caution">
    <text evidence="1">The sequence shown here is derived from an EMBL/GenBank/DDBJ whole genome shotgun (WGS) entry which is preliminary data.</text>
</comment>
<dbReference type="GO" id="GO:0006412">
    <property type="term" value="P:translation"/>
    <property type="evidence" value="ECO:0007669"/>
    <property type="project" value="InterPro"/>
</dbReference>
<name>A0A9D3UH94_9ROSI</name>
<dbReference type="OrthoDB" id="1734225at2759"/>
<dbReference type="AlphaFoldDB" id="A0A9D3UH94"/>
<dbReference type="Proteomes" id="UP000828251">
    <property type="component" value="Unassembled WGS sequence"/>
</dbReference>
<gene>
    <name evidence="1" type="ORF">J1N35_042378</name>
</gene>
<protein>
    <submittedName>
        <fullName evidence="1">Uncharacterized protein</fullName>
    </submittedName>
</protein>
<accession>A0A9D3UH94</accession>
<keyword evidence="2" id="KW-1185">Reference proteome</keyword>
<dbReference type="GO" id="GO:0005840">
    <property type="term" value="C:ribosome"/>
    <property type="evidence" value="ECO:0007669"/>
    <property type="project" value="InterPro"/>
</dbReference>